<dbReference type="Gramene" id="OIW13086">
    <property type="protein sequence ID" value="OIW13086"/>
    <property type="gene ID" value="TanjilG_08119"/>
</dbReference>
<evidence type="ECO:0000259" key="2">
    <source>
        <dbReference type="PROSITE" id="PS50280"/>
    </source>
</evidence>
<name>A0A4P1RKX3_LUPAN</name>
<dbReference type="Proteomes" id="UP000188354">
    <property type="component" value="Chromosome LG04"/>
</dbReference>
<organism evidence="3 4">
    <name type="scientific">Lupinus angustifolius</name>
    <name type="common">Narrow-leaved blue lupine</name>
    <dbReference type="NCBI Taxonomy" id="3871"/>
    <lineage>
        <taxon>Eukaryota</taxon>
        <taxon>Viridiplantae</taxon>
        <taxon>Streptophyta</taxon>
        <taxon>Embryophyta</taxon>
        <taxon>Tracheophyta</taxon>
        <taxon>Spermatophyta</taxon>
        <taxon>Magnoliopsida</taxon>
        <taxon>eudicotyledons</taxon>
        <taxon>Gunneridae</taxon>
        <taxon>Pentapetalae</taxon>
        <taxon>rosids</taxon>
        <taxon>fabids</taxon>
        <taxon>Fabales</taxon>
        <taxon>Fabaceae</taxon>
        <taxon>Papilionoideae</taxon>
        <taxon>50 kb inversion clade</taxon>
        <taxon>genistoids sensu lato</taxon>
        <taxon>core genistoids</taxon>
        <taxon>Genisteae</taxon>
        <taxon>Lupinus</taxon>
    </lineage>
</organism>
<feature type="domain" description="SET" evidence="2">
    <location>
        <begin position="407"/>
        <end position="598"/>
    </location>
</feature>
<keyword evidence="4" id="KW-1185">Reference proteome</keyword>
<dbReference type="PANTHER" id="PTHR13271">
    <property type="entry name" value="UNCHARACTERIZED PUTATIVE METHYLTRANSFERASE"/>
    <property type="match status" value="1"/>
</dbReference>
<dbReference type="GO" id="GO:0016279">
    <property type="term" value="F:protein-lysine N-methyltransferase activity"/>
    <property type="evidence" value="ECO:0007669"/>
    <property type="project" value="TreeGrafter"/>
</dbReference>
<gene>
    <name evidence="3" type="ORF">TanjilG_08119</name>
</gene>
<proteinExistence type="predicted"/>
<reference evidence="3 4" key="1">
    <citation type="journal article" date="2017" name="Plant Biotechnol. J.">
        <title>A comprehensive draft genome sequence for lupin (Lupinus angustifolius), an emerging health food: insights into plant-microbe interactions and legume evolution.</title>
        <authorList>
            <person name="Hane J.K."/>
            <person name="Ming Y."/>
            <person name="Kamphuis L.G."/>
            <person name="Nelson M.N."/>
            <person name="Garg G."/>
            <person name="Atkins C.A."/>
            <person name="Bayer P.E."/>
            <person name="Bravo A."/>
            <person name="Bringans S."/>
            <person name="Cannon S."/>
            <person name="Edwards D."/>
            <person name="Foley R."/>
            <person name="Gao L.L."/>
            <person name="Harrison M.J."/>
            <person name="Huang W."/>
            <person name="Hurgobin B."/>
            <person name="Li S."/>
            <person name="Liu C.W."/>
            <person name="McGrath A."/>
            <person name="Morahan G."/>
            <person name="Murray J."/>
            <person name="Weller J."/>
            <person name="Jian J."/>
            <person name="Singh K.B."/>
        </authorList>
    </citation>
    <scope>NUCLEOTIDE SEQUENCE [LARGE SCALE GENOMIC DNA]</scope>
    <source>
        <strain evidence="4">cv. Tanjil</strain>
        <tissue evidence="3">Whole plant</tissue>
    </source>
</reference>
<feature type="domain" description="SET" evidence="2">
    <location>
        <begin position="10"/>
        <end position="273"/>
    </location>
</feature>
<sequence>MKSKGFEWSDALEFVDTPKEGIAVRALCELKEGDVVAKMPKEACLTIKTSGACGIIEDAGLEGLLGLAFAIMYERSLGGDSPWAGYLQLLTYQECVPLVWTLNEVNELLRGTELHQEVQEDKALMYEDWKERILPLLNLAPSKLNPVFFGIEQYFAARSLISSRSFEIDDYHGSGMVPLADMFNHKTGAEDVHFTATPSNYESDNDVDGNNSDESITDEEALAQNSSIDATDFDAAHVSDSECSSDIGGDPSMLEMIMIKDVSSGAEVFNTYGLLGNAALLHRYGFTEQDNLYDIVNIDLELVLKWCSSLFSSRHGRARVSLWRRLGYSACGIQNSEYFEISFNGEPQVELPILLYIMLLSDKAYHELDLSVSTAGKRHESSKTTLLYDKIFPNKASNMSKKFLLTNKVCDALISLADMRESLYGSESIEDHVEALERCSSEVQEDKALMYEDWKERILPLLNLAPSKLNPVFFGIEQYFAARSLISSRSFEIDDYHGSGMVPLADMFNHKTGAEDVHFTATPSNYESDNDVDGNNSDESITDEEALAQNSSIDATDFDAAHVSDSECSSDIGGDPSMLEMIMIKDVSSGAEVFNTYGLLGNAALLHRYGFTEQDNLYDIVNIDLELVLKWCSSLFSSRHGRARVSLWRRLGYSACGIQNSEYFEISFNGEPQVELPILLYIMLLSDKAYHELDLSVSTAGKRHESSKTTLLYDKIFPNKASNMSKKFLLTNKVCDALISLADMRESLYGSESIEDHVEALERCSSVSAKKVYHSLVLRICERKILQKLRNYASQPLNKVTNHSTERKLRRTTKKR</sequence>
<accession>A0A4P1RKX3</accession>
<protein>
    <recommendedName>
        <fullName evidence="2">SET domain-containing protein</fullName>
    </recommendedName>
</protein>
<dbReference type="InterPro" id="IPR046341">
    <property type="entry name" value="SET_dom_sf"/>
</dbReference>
<dbReference type="PANTHER" id="PTHR13271:SF34">
    <property type="entry name" value="N-LYSINE METHYLTRANSFERASE SETD6"/>
    <property type="match status" value="1"/>
</dbReference>
<feature type="region of interest" description="Disordered" evidence="1">
    <location>
        <begin position="797"/>
        <end position="816"/>
    </location>
</feature>
<dbReference type="EMBL" id="CM007364">
    <property type="protein sequence ID" value="OIW13086.1"/>
    <property type="molecule type" value="Genomic_DNA"/>
</dbReference>
<dbReference type="SUPFAM" id="SSF82199">
    <property type="entry name" value="SET domain"/>
    <property type="match status" value="2"/>
</dbReference>
<evidence type="ECO:0000313" key="4">
    <source>
        <dbReference type="Proteomes" id="UP000188354"/>
    </source>
</evidence>
<evidence type="ECO:0000256" key="1">
    <source>
        <dbReference type="SAM" id="MobiDB-lite"/>
    </source>
</evidence>
<dbReference type="AlphaFoldDB" id="A0A4P1RKX3"/>
<dbReference type="InterPro" id="IPR001214">
    <property type="entry name" value="SET_dom"/>
</dbReference>
<dbReference type="GO" id="GO:0005634">
    <property type="term" value="C:nucleus"/>
    <property type="evidence" value="ECO:0007669"/>
    <property type="project" value="TreeGrafter"/>
</dbReference>
<evidence type="ECO:0000313" key="3">
    <source>
        <dbReference type="EMBL" id="OIW13086.1"/>
    </source>
</evidence>
<dbReference type="CDD" id="cd10527">
    <property type="entry name" value="SET_LSMT"/>
    <property type="match status" value="1"/>
</dbReference>
<dbReference type="PROSITE" id="PS50280">
    <property type="entry name" value="SET"/>
    <property type="match status" value="2"/>
</dbReference>
<dbReference type="Gene3D" id="3.90.1410.10">
    <property type="entry name" value="set domain protein methyltransferase, domain 1"/>
    <property type="match status" value="2"/>
</dbReference>
<dbReference type="STRING" id="3871.A0A4P1RKX3"/>
<dbReference type="InterPro" id="IPR050600">
    <property type="entry name" value="SETD3_SETD6_MTase"/>
</dbReference>